<keyword evidence="7" id="KW-0539">Nucleus</keyword>
<dbReference type="FunFam" id="3.40.470.10:FF:000001">
    <property type="entry name" value="Uracil-DNA glycosylase"/>
    <property type="match status" value="1"/>
</dbReference>
<comment type="subcellular location">
    <subcellularLocation>
        <location evidence="7">Mitochondrion</location>
    </subcellularLocation>
    <subcellularLocation>
        <location evidence="7">Nucleus</location>
    </subcellularLocation>
</comment>
<dbReference type="InterPro" id="IPR036895">
    <property type="entry name" value="Uracil-DNA_glycosylase-like_sf"/>
</dbReference>
<keyword evidence="5 7" id="KW-0378">Hydrolase</keyword>
<dbReference type="CDD" id="cd10027">
    <property type="entry name" value="UDG-F1-like"/>
    <property type="match status" value="1"/>
</dbReference>
<dbReference type="NCBIfam" id="NF003589">
    <property type="entry name" value="PRK05254.1-2"/>
    <property type="match status" value="1"/>
</dbReference>
<comment type="catalytic activity">
    <reaction evidence="1 7 9">
        <text>Hydrolyzes single-stranded DNA or mismatched double-stranded DNA and polynucleotides, releasing free uracil.</text>
        <dbReference type="EC" id="3.2.2.27"/>
    </reaction>
</comment>
<dbReference type="PANTHER" id="PTHR11264">
    <property type="entry name" value="URACIL-DNA GLYCOSYLASE"/>
    <property type="match status" value="1"/>
</dbReference>
<dbReference type="AlphaFoldDB" id="A0AAV1HX11"/>
<sequence>MPTRTLHSSVAQRSLSVVAAVSEDGKAAESAVIETTPAANDSTDVQPAPKLSTEELRAAAGRAIEIASLRAEQAKALGAPPKLEDLLVDESWRDALGAEFSKPYMRKLQEFLSREWQQHSIYPPQPLIFRAFNSAPVDQVRVVVIGQDPYHNTGQAMGLSFSVPPGKAVPSSLQNIYKELQEDCACTKPKHGDLEKWSHQGVFMLNAVLTVRAHDAASHGKQGWETLTDAAISVLSARRRGLVFLLWGRYAQQKASLIDSKKHHILKAAHPSGFSANKGFFGCKHFSKANAFLKKEGLPPVDWQIDPVQ</sequence>
<dbReference type="GO" id="GO:0097510">
    <property type="term" value="P:base-excision repair, AP site formation via deaminated base removal"/>
    <property type="evidence" value="ECO:0007669"/>
    <property type="project" value="TreeGrafter"/>
</dbReference>
<dbReference type="EMBL" id="CAUYUE010000002">
    <property type="protein sequence ID" value="CAK0747996.1"/>
    <property type="molecule type" value="Genomic_DNA"/>
</dbReference>
<name>A0AAV1HX11_9CHLO</name>
<gene>
    <name evidence="11" type="ORF">CVIRNUC_001806</name>
</gene>
<evidence type="ECO:0000256" key="6">
    <source>
        <dbReference type="ARBA" id="ARBA00023204"/>
    </source>
</evidence>
<dbReference type="GO" id="GO:0005739">
    <property type="term" value="C:mitochondrion"/>
    <property type="evidence" value="ECO:0007669"/>
    <property type="project" value="UniProtKB-SubCell"/>
</dbReference>
<dbReference type="HAMAP" id="MF_00148">
    <property type="entry name" value="UDG"/>
    <property type="match status" value="1"/>
</dbReference>
<dbReference type="InterPro" id="IPR018085">
    <property type="entry name" value="Ura-DNA_Glyclase_AS"/>
</dbReference>
<comment type="similarity">
    <text evidence="2 7 9">Belongs to the uracil-DNA glycosylase (UDG) superfamily. UNG family.</text>
</comment>
<comment type="function">
    <text evidence="7 9">Excises uracil residues from the DNA which can arise as a result of misincorporation of dUMP residues by DNA polymerase or due to deamination of cytosine.</text>
</comment>
<dbReference type="GO" id="GO:0005634">
    <property type="term" value="C:nucleus"/>
    <property type="evidence" value="ECO:0007669"/>
    <property type="project" value="UniProtKB-SubCell"/>
</dbReference>
<dbReference type="SMART" id="SM00987">
    <property type="entry name" value="UreE_C"/>
    <property type="match status" value="1"/>
</dbReference>
<comment type="caution">
    <text evidence="11">The sequence shown here is derived from an EMBL/GenBank/DDBJ whole genome shotgun (WGS) entry which is preliminary data.</text>
</comment>
<dbReference type="GO" id="GO:0004844">
    <property type="term" value="F:uracil DNA N-glycosylase activity"/>
    <property type="evidence" value="ECO:0007669"/>
    <property type="project" value="UniProtKB-UniRule"/>
</dbReference>
<evidence type="ECO:0000256" key="7">
    <source>
        <dbReference type="HAMAP-Rule" id="MF_03166"/>
    </source>
</evidence>
<keyword evidence="4 7" id="KW-0227">DNA damage</keyword>
<dbReference type="NCBIfam" id="NF003592">
    <property type="entry name" value="PRK05254.1-5"/>
    <property type="match status" value="1"/>
</dbReference>
<reference evidence="11 12" key="1">
    <citation type="submission" date="2023-10" db="EMBL/GenBank/DDBJ databases">
        <authorList>
            <person name="Maclean D."/>
            <person name="Macfadyen A."/>
        </authorList>
    </citation>
    <scope>NUCLEOTIDE SEQUENCE [LARGE SCALE GENOMIC DNA]</scope>
</reference>
<evidence type="ECO:0000256" key="1">
    <source>
        <dbReference type="ARBA" id="ARBA00001400"/>
    </source>
</evidence>
<dbReference type="SMART" id="SM00986">
    <property type="entry name" value="UDG"/>
    <property type="match status" value="1"/>
</dbReference>
<evidence type="ECO:0000256" key="2">
    <source>
        <dbReference type="ARBA" id="ARBA00008184"/>
    </source>
</evidence>
<protein>
    <recommendedName>
        <fullName evidence="3 7">Uracil-DNA glycosylase</fullName>
        <shortName evidence="7">UDG</shortName>
        <ecNumber evidence="3 7">3.2.2.27</ecNumber>
    </recommendedName>
</protein>
<dbReference type="PROSITE" id="PS00130">
    <property type="entry name" value="U_DNA_GLYCOSYLASE"/>
    <property type="match status" value="1"/>
</dbReference>
<dbReference type="NCBIfam" id="NF003591">
    <property type="entry name" value="PRK05254.1-4"/>
    <property type="match status" value="1"/>
</dbReference>
<dbReference type="SUPFAM" id="SSF52141">
    <property type="entry name" value="Uracil-DNA glycosylase-like"/>
    <property type="match status" value="1"/>
</dbReference>
<evidence type="ECO:0000313" key="12">
    <source>
        <dbReference type="Proteomes" id="UP001314263"/>
    </source>
</evidence>
<keyword evidence="6 7" id="KW-0234">DNA repair</keyword>
<organism evidence="11 12">
    <name type="scientific">Coccomyxa viridis</name>
    <dbReference type="NCBI Taxonomy" id="1274662"/>
    <lineage>
        <taxon>Eukaryota</taxon>
        <taxon>Viridiplantae</taxon>
        <taxon>Chlorophyta</taxon>
        <taxon>core chlorophytes</taxon>
        <taxon>Trebouxiophyceae</taxon>
        <taxon>Trebouxiophyceae incertae sedis</taxon>
        <taxon>Coccomyxaceae</taxon>
        <taxon>Coccomyxa</taxon>
    </lineage>
</organism>
<dbReference type="EC" id="3.2.2.27" evidence="3 7"/>
<dbReference type="InterPro" id="IPR002043">
    <property type="entry name" value="UDG_fam1"/>
</dbReference>
<dbReference type="Pfam" id="PF03167">
    <property type="entry name" value="UDG"/>
    <property type="match status" value="1"/>
</dbReference>
<dbReference type="NCBIfam" id="TIGR00628">
    <property type="entry name" value="ung"/>
    <property type="match status" value="1"/>
</dbReference>
<evidence type="ECO:0000259" key="10">
    <source>
        <dbReference type="SMART" id="SM00986"/>
    </source>
</evidence>
<dbReference type="PANTHER" id="PTHR11264:SF0">
    <property type="entry name" value="URACIL-DNA GLYCOSYLASE"/>
    <property type="match status" value="1"/>
</dbReference>
<evidence type="ECO:0000313" key="11">
    <source>
        <dbReference type="EMBL" id="CAK0747996.1"/>
    </source>
</evidence>
<evidence type="ECO:0000256" key="5">
    <source>
        <dbReference type="ARBA" id="ARBA00022801"/>
    </source>
</evidence>
<evidence type="ECO:0000256" key="9">
    <source>
        <dbReference type="RuleBase" id="RU003780"/>
    </source>
</evidence>
<evidence type="ECO:0000256" key="8">
    <source>
        <dbReference type="PROSITE-ProRule" id="PRU10072"/>
    </source>
</evidence>
<evidence type="ECO:0000256" key="3">
    <source>
        <dbReference type="ARBA" id="ARBA00012030"/>
    </source>
</evidence>
<evidence type="ECO:0000256" key="4">
    <source>
        <dbReference type="ARBA" id="ARBA00022763"/>
    </source>
</evidence>
<dbReference type="Proteomes" id="UP001314263">
    <property type="component" value="Unassembled WGS sequence"/>
</dbReference>
<proteinExistence type="inferred from homology"/>
<keyword evidence="12" id="KW-1185">Reference proteome</keyword>
<dbReference type="NCBIfam" id="NF003588">
    <property type="entry name" value="PRK05254.1-1"/>
    <property type="match status" value="1"/>
</dbReference>
<accession>A0AAV1HX11</accession>
<dbReference type="Gene3D" id="3.40.470.10">
    <property type="entry name" value="Uracil-DNA glycosylase-like domain"/>
    <property type="match status" value="1"/>
</dbReference>
<feature type="domain" description="Uracil-DNA glycosylase-like" evidence="10">
    <location>
        <begin position="133"/>
        <end position="293"/>
    </location>
</feature>
<keyword evidence="7" id="KW-0496">Mitochondrion</keyword>
<feature type="active site" description="Proton acceptor" evidence="7 8">
    <location>
        <position position="148"/>
    </location>
</feature>
<dbReference type="InterPro" id="IPR005122">
    <property type="entry name" value="Uracil-DNA_glycosylase-like"/>
</dbReference>